<dbReference type="Pfam" id="PF13649">
    <property type="entry name" value="Methyltransf_25"/>
    <property type="match status" value="1"/>
</dbReference>
<dbReference type="CDD" id="cd02440">
    <property type="entry name" value="AdoMet_MTases"/>
    <property type="match status" value="1"/>
</dbReference>
<dbReference type="EC" id="2.1.-.-" evidence="2"/>
<proteinExistence type="predicted"/>
<dbReference type="EMBL" id="JAUHHC010000003">
    <property type="protein sequence ID" value="MDN3920961.1"/>
    <property type="molecule type" value="Genomic_DNA"/>
</dbReference>
<comment type="caution">
    <text evidence="2">The sequence shown here is derived from an EMBL/GenBank/DDBJ whole genome shotgun (WGS) entry which is preliminary data.</text>
</comment>
<dbReference type="GO" id="GO:0008168">
    <property type="term" value="F:methyltransferase activity"/>
    <property type="evidence" value="ECO:0007669"/>
    <property type="project" value="UniProtKB-KW"/>
</dbReference>
<evidence type="ECO:0000259" key="1">
    <source>
        <dbReference type="Pfam" id="PF13649"/>
    </source>
</evidence>
<dbReference type="Proteomes" id="UP001228044">
    <property type="component" value="Unassembled WGS sequence"/>
</dbReference>
<gene>
    <name evidence="2" type="ORF">QWJ38_11780</name>
</gene>
<dbReference type="GO" id="GO:0032259">
    <property type="term" value="P:methylation"/>
    <property type="evidence" value="ECO:0007669"/>
    <property type="project" value="UniProtKB-KW"/>
</dbReference>
<reference evidence="2 3" key="1">
    <citation type="submission" date="2023-06" db="EMBL/GenBank/DDBJ databases">
        <title>Pelomonas sp. PFR6 16S ribosomal RNA gene Genome sequencing and assembly.</title>
        <authorList>
            <person name="Woo H."/>
        </authorList>
    </citation>
    <scope>NUCLEOTIDE SEQUENCE [LARGE SCALE GENOMIC DNA]</scope>
    <source>
        <strain evidence="2 3">PFR6</strain>
    </source>
</reference>
<organism evidence="2 3">
    <name type="scientific">Roseateles violae</name>
    <dbReference type="NCBI Taxonomy" id="3058042"/>
    <lineage>
        <taxon>Bacteria</taxon>
        <taxon>Pseudomonadati</taxon>
        <taxon>Pseudomonadota</taxon>
        <taxon>Betaproteobacteria</taxon>
        <taxon>Burkholderiales</taxon>
        <taxon>Sphaerotilaceae</taxon>
        <taxon>Roseateles</taxon>
    </lineage>
</organism>
<evidence type="ECO:0000313" key="3">
    <source>
        <dbReference type="Proteomes" id="UP001228044"/>
    </source>
</evidence>
<sequence>MRVSFRDPAGHLEDNGQRILRHVQVSARAETEALLDSDLYRQLTQERLLIGASSVAVQSDGGLLLEHPRIALPSYPFEWTPGMLADAARLTLDIQRRAWAQGWTLKDAAANNVLFDGQHPVFCDLLSLRRRQGDDAPGWQAYGQFVRHFVLPLLAVAELGRMPRDVFLAHRDGLRAAEISPFIPWYSQMSLAMWLHVRLPARLERRRISQAQRTAANRPTSNAGDGTPWLLNNLQGFIDRLSSGHQLSTWSAYTGNRDHYADAELEAKRRAIASIVAEGRYACVLDVGANNGEFSRLAAQHGARQVVALDNDLNALDVLHRDSRTAGLPIQCLHADMARPTPATGWQLNETLPLPERFAQRFDLVLMLAVVHHLVVTERLPLPQLFETLSNYCRDTLLIEFVPRDDPRFIEIAGPNIALFDHWDLSYFLAAAQPWFDLRQEIPISSQRRLLRLRRR</sequence>
<protein>
    <submittedName>
        <fullName evidence="2">Class I SAM-dependent methyltransferase</fullName>
        <ecNumber evidence="2">2.1.-.-</ecNumber>
    </submittedName>
</protein>
<evidence type="ECO:0000313" key="2">
    <source>
        <dbReference type="EMBL" id="MDN3920961.1"/>
    </source>
</evidence>
<name>A0ABT8DSD8_9BURK</name>
<feature type="domain" description="Methyltransferase" evidence="1">
    <location>
        <begin position="284"/>
        <end position="374"/>
    </location>
</feature>
<dbReference type="RefSeq" id="WP_290359278.1">
    <property type="nucleotide sequence ID" value="NZ_JAUHHC010000003.1"/>
</dbReference>
<accession>A0ABT8DSD8</accession>
<dbReference type="InterPro" id="IPR029063">
    <property type="entry name" value="SAM-dependent_MTases_sf"/>
</dbReference>
<dbReference type="InterPro" id="IPR041698">
    <property type="entry name" value="Methyltransf_25"/>
</dbReference>
<keyword evidence="2" id="KW-0808">Transferase</keyword>
<dbReference type="SUPFAM" id="SSF53335">
    <property type="entry name" value="S-adenosyl-L-methionine-dependent methyltransferases"/>
    <property type="match status" value="1"/>
</dbReference>
<dbReference type="Gene3D" id="3.40.50.150">
    <property type="entry name" value="Vaccinia Virus protein VP39"/>
    <property type="match status" value="1"/>
</dbReference>
<keyword evidence="3" id="KW-1185">Reference proteome</keyword>
<keyword evidence="2" id="KW-0489">Methyltransferase</keyword>